<dbReference type="EMBL" id="MNPL01028805">
    <property type="protein sequence ID" value="OQR67456.1"/>
    <property type="molecule type" value="Genomic_DNA"/>
</dbReference>
<protein>
    <submittedName>
        <fullName evidence="2">Uncharacterized protein</fullName>
    </submittedName>
</protein>
<name>A0A1V9X235_9ACAR</name>
<accession>A0A1V9X235</accession>
<feature type="compositionally biased region" description="Polar residues" evidence="1">
    <location>
        <begin position="1"/>
        <end position="12"/>
    </location>
</feature>
<gene>
    <name evidence="2" type="ORF">BIW11_13519</name>
</gene>
<sequence length="224" mass="25318">MSAEGSSATGNLSREAPARRGHPGGSRGGYHQDYNAGRTSAPSEPGHRGHNAVYLKPSRGPSSFQARDMDHRYRDGRHEREDHGRNHQGRYWRDNKDTTNRLAANFVRNPVQWRPAVQQRPRVIRERLFEDYVRQNQQLEHQQRLKQYPRRQVPPGQRDNEEQVATSVGVSRNGRASRVDRGAVAAERNSGVVERAAEQPPPESGPSQPMSKLNVFAQEFTPSA</sequence>
<feature type="region of interest" description="Disordered" evidence="1">
    <location>
        <begin position="141"/>
        <end position="224"/>
    </location>
</feature>
<evidence type="ECO:0000313" key="2">
    <source>
        <dbReference type="EMBL" id="OQR67456.1"/>
    </source>
</evidence>
<dbReference type="InParanoid" id="A0A1V9X235"/>
<dbReference type="AlphaFoldDB" id="A0A1V9X235"/>
<evidence type="ECO:0000256" key="1">
    <source>
        <dbReference type="SAM" id="MobiDB-lite"/>
    </source>
</evidence>
<feature type="region of interest" description="Disordered" evidence="1">
    <location>
        <begin position="1"/>
        <end position="97"/>
    </location>
</feature>
<keyword evidence="3" id="KW-1185">Reference proteome</keyword>
<feature type="compositionally biased region" description="Basic and acidic residues" evidence="1">
    <location>
        <begin position="67"/>
        <end position="97"/>
    </location>
</feature>
<reference evidence="2 3" key="1">
    <citation type="journal article" date="2017" name="Gigascience">
        <title>Draft genome of the honey bee ectoparasitic mite, Tropilaelaps mercedesae, is shaped by the parasitic life history.</title>
        <authorList>
            <person name="Dong X."/>
            <person name="Armstrong S.D."/>
            <person name="Xia D."/>
            <person name="Makepeace B.L."/>
            <person name="Darby A.C."/>
            <person name="Kadowaki T."/>
        </authorList>
    </citation>
    <scope>NUCLEOTIDE SEQUENCE [LARGE SCALE GENOMIC DNA]</scope>
    <source>
        <strain evidence="2">Wuxi-XJTLU</strain>
    </source>
</reference>
<dbReference type="Proteomes" id="UP000192247">
    <property type="component" value="Unassembled WGS sequence"/>
</dbReference>
<comment type="caution">
    <text evidence="2">The sequence shown here is derived from an EMBL/GenBank/DDBJ whole genome shotgun (WGS) entry which is preliminary data.</text>
</comment>
<organism evidence="2 3">
    <name type="scientific">Tropilaelaps mercedesae</name>
    <dbReference type="NCBI Taxonomy" id="418985"/>
    <lineage>
        <taxon>Eukaryota</taxon>
        <taxon>Metazoa</taxon>
        <taxon>Ecdysozoa</taxon>
        <taxon>Arthropoda</taxon>
        <taxon>Chelicerata</taxon>
        <taxon>Arachnida</taxon>
        <taxon>Acari</taxon>
        <taxon>Parasitiformes</taxon>
        <taxon>Mesostigmata</taxon>
        <taxon>Gamasina</taxon>
        <taxon>Dermanyssoidea</taxon>
        <taxon>Laelapidae</taxon>
        <taxon>Tropilaelaps</taxon>
    </lineage>
</organism>
<evidence type="ECO:0000313" key="3">
    <source>
        <dbReference type="Proteomes" id="UP000192247"/>
    </source>
</evidence>
<proteinExistence type="predicted"/>
<feature type="non-terminal residue" evidence="2">
    <location>
        <position position="224"/>
    </location>
</feature>